<name>A0ABD5PRW7_9EURY</name>
<evidence type="ECO:0000259" key="11">
    <source>
        <dbReference type="PROSITE" id="PS50991"/>
    </source>
</evidence>
<dbReference type="EC" id="2.3.3.13" evidence="3"/>
<dbReference type="InterPro" id="IPR002034">
    <property type="entry name" value="AIPM/Hcit_synth_CS"/>
</dbReference>
<comment type="similarity">
    <text evidence="10">Belongs to the alpha-IPM synthase/homocitrate synthase family.</text>
</comment>
<dbReference type="EMBL" id="JBHSFA010000007">
    <property type="protein sequence ID" value="MFC4543295.1"/>
    <property type="molecule type" value="Genomic_DNA"/>
</dbReference>
<dbReference type="PANTHER" id="PTHR10277:SF9">
    <property type="entry name" value="2-ISOPROPYLMALATE SYNTHASE 1, CHLOROPLASTIC-RELATED"/>
    <property type="match status" value="1"/>
</dbReference>
<protein>
    <recommendedName>
        <fullName evidence="9">Probable 2-isopropylmalate synthase</fullName>
        <ecNumber evidence="3">2.3.3.13</ecNumber>
    </recommendedName>
    <alternativeName>
        <fullName evidence="8">Alpha-IPM synthase</fullName>
    </alternativeName>
</protein>
<evidence type="ECO:0000256" key="1">
    <source>
        <dbReference type="ARBA" id="ARBA00003715"/>
    </source>
</evidence>
<comment type="pathway">
    <text evidence="2">Amino-acid biosynthesis; L-leucine biosynthesis; L-leucine from 3-methyl-2-oxobutanoate: step 1/4.</text>
</comment>
<evidence type="ECO:0000256" key="10">
    <source>
        <dbReference type="RuleBase" id="RU003523"/>
    </source>
</evidence>
<dbReference type="Gene3D" id="3.20.20.70">
    <property type="entry name" value="Aldolase class I"/>
    <property type="match status" value="1"/>
</dbReference>
<dbReference type="FunFam" id="1.10.238.260:FF:000001">
    <property type="entry name" value="2-isopropylmalate synthase"/>
    <property type="match status" value="1"/>
</dbReference>
<dbReference type="GO" id="GO:0009098">
    <property type="term" value="P:L-leucine biosynthetic process"/>
    <property type="evidence" value="ECO:0007669"/>
    <property type="project" value="UniProtKB-KW"/>
</dbReference>
<evidence type="ECO:0000256" key="3">
    <source>
        <dbReference type="ARBA" id="ARBA00012973"/>
    </source>
</evidence>
<dbReference type="GO" id="GO:0003852">
    <property type="term" value="F:2-isopropylmalate synthase activity"/>
    <property type="evidence" value="ECO:0007669"/>
    <property type="project" value="UniProtKB-EC"/>
</dbReference>
<keyword evidence="6 10" id="KW-0808">Transferase</keyword>
<keyword evidence="13" id="KW-1185">Reference proteome</keyword>
<keyword evidence="5" id="KW-0028">Amino-acid biosynthesis</keyword>
<dbReference type="AlphaFoldDB" id="A0ABD5PRW7"/>
<keyword evidence="4" id="KW-0432">Leucine biosynthesis</keyword>
<dbReference type="InterPro" id="IPR000891">
    <property type="entry name" value="PYR_CT"/>
</dbReference>
<dbReference type="Pfam" id="PF22617">
    <property type="entry name" value="HCS_D2"/>
    <property type="match status" value="1"/>
</dbReference>
<dbReference type="Proteomes" id="UP001595898">
    <property type="component" value="Unassembled WGS sequence"/>
</dbReference>
<comment type="function">
    <text evidence="1">Catalyzes the condensation of the acetyl group of acetyl-CoA with 3-methyl-2-oxobutanoate (2-oxoisovalerate) to form 3-carboxy-3-hydroxy-4-methylpentanoate (2-isopropylmalate).</text>
</comment>
<dbReference type="CDD" id="cd07940">
    <property type="entry name" value="DRE_TIM_IPMS"/>
    <property type="match status" value="1"/>
</dbReference>
<dbReference type="PROSITE" id="PS00815">
    <property type="entry name" value="AIPM_HOMOCIT_SYNTH_1"/>
    <property type="match status" value="1"/>
</dbReference>
<evidence type="ECO:0000256" key="4">
    <source>
        <dbReference type="ARBA" id="ARBA00022430"/>
    </source>
</evidence>
<evidence type="ECO:0000256" key="2">
    <source>
        <dbReference type="ARBA" id="ARBA00004689"/>
    </source>
</evidence>
<dbReference type="PROSITE" id="PS50991">
    <property type="entry name" value="PYR_CT"/>
    <property type="match status" value="1"/>
</dbReference>
<gene>
    <name evidence="12" type="ORF">ACFO5R_15300</name>
</gene>
<dbReference type="FunFam" id="3.20.20.70:FF:000010">
    <property type="entry name" value="2-isopropylmalate synthase"/>
    <property type="match status" value="1"/>
</dbReference>
<evidence type="ECO:0000313" key="13">
    <source>
        <dbReference type="Proteomes" id="UP001595898"/>
    </source>
</evidence>
<dbReference type="PROSITE" id="PS00816">
    <property type="entry name" value="AIPM_HOMOCIT_SYNTH_2"/>
    <property type="match status" value="1"/>
</dbReference>
<evidence type="ECO:0000313" key="12">
    <source>
        <dbReference type="EMBL" id="MFC4543295.1"/>
    </source>
</evidence>
<evidence type="ECO:0000256" key="9">
    <source>
        <dbReference type="ARBA" id="ARBA00069691"/>
    </source>
</evidence>
<dbReference type="Gene3D" id="1.10.238.260">
    <property type="match status" value="1"/>
</dbReference>
<dbReference type="InterPro" id="IPR013785">
    <property type="entry name" value="Aldolase_TIM"/>
</dbReference>
<dbReference type="InterPro" id="IPR050073">
    <property type="entry name" value="2-IPM_HCS-like"/>
</dbReference>
<evidence type="ECO:0000256" key="5">
    <source>
        <dbReference type="ARBA" id="ARBA00022605"/>
    </source>
</evidence>
<dbReference type="PANTHER" id="PTHR10277">
    <property type="entry name" value="HOMOCITRATE SYNTHASE-RELATED"/>
    <property type="match status" value="1"/>
</dbReference>
<keyword evidence="7" id="KW-0100">Branched-chain amino acid biosynthesis</keyword>
<reference evidence="12 13" key="1">
    <citation type="journal article" date="2019" name="Int. J. Syst. Evol. Microbiol.">
        <title>The Global Catalogue of Microorganisms (GCM) 10K type strain sequencing project: providing services to taxonomists for standard genome sequencing and annotation.</title>
        <authorList>
            <consortium name="The Broad Institute Genomics Platform"/>
            <consortium name="The Broad Institute Genome Sequencing Center for Infectious Disease"/>
            <person name="Wu L."/>
            <person name="Ma J."/>
        </authorList>
    </citation>
    <scope>NUCLEOTIDE SEQUENCE [LARGE SCALE GENOMIC DNA]</scope>
    <source>
        <strain evidence="12 13">WLHS5</strain>
    </source>
</reference>
<dbReference type="RefSeq" id="WP_321575762.1">
    <property type="nucleotide sequence ID" value="NZ_JBHSFA010000007.1"/>
</dbReference>
<evidence type="ECO:0000256" key="8">
    <source>
        <dbReference type="ARBA" id="ARBA00029993"/>
    </source>
</evidence>
<accession>A0ABD5PRW7</accession>
<evidence type="ECO:0000256" key="7">
    <source>
        <dbReference type="ARBA" id="ARBA00023304"/>
    </source>
</evidence>
<dbReference type="Pfam" id="PF00682">
    <property type="entry name" value="HMGL-like"/>
    <property type="match status" value="1"/>
</dbReference>
<dbReference type="InterPro" id="IPR054691">
    <property type="entry name" value="LeuA/HCS_post-cat"/>
</dbReference>
<dbReference type="SUPFAM" id="SSF51569">
    <property type="entry name" value="Aldolase"/>
    <property type="match status" value="1"/>
</dbReference>
<feature type="domain" description="Pyruvate carboxyltransferase" evidence="11">
    <location>
        <begin position="23"/>
        <end position="273"/>
    </location>
</feature>
<organism evidence="12 13">
    <name type="scientific">Halosolutus amylolyticus</name>
    <dbReference type="NCBI Taxonomy" id="2932267"/>
    <lineage>
        <taxon>Archaea</taxon>
        <taxon>Methanobacteriati</taxon>
        <taxon>Methanobacteriota</taxon>
        <taxon>Stenosarchaea group</taxon>
        <taxon>Halobacteria</taxon>
        <taxon>Halobacteriales</taxon>
        <taxon>Natrialbaceae</taxon>
        <taxon>Halosolutus</taxon>
    </lineage>
</organism>
<evidence type="ECO:0000256" key="6">
    <source>
        <dbReference type="ARBA" id="ARBA00022679"/>
    </source>
</evidence>
<sequence>MTPVRGVEFFQGTLDSTDEIESARVFDTTLRDGEQSPGTSFSYDDKRQIASILDDMGTHVIEAGFPVNSDAEFEAVRDIASSTSTTTCGLARVVDKDIDAALDSGVEMVHTFVSTSDVQIEDSMHATRDEVVQRAVESVERVVETGTTCMFSPMDATRTDEGFLIDVIEAVSEAGVDWINIPDTCGVATPTRFKAMIEKVRAHTDARIDVHTHDDFGLATANALAGIEAGADQAQVSVNSIGERAGNAAYEEFVMAVESLYQTETGIDTTRIAELSNVVEEKSGMETPGNKPVVGANAFSHESGIHAAGVIENSDTFEPGVMTPEMVGAERRLVMGKHTGTHSVRERLHELGFSPTDEQVRAVTRRVKDYGAEKRQITVDDLERFAEEADVERQGDQEEVRV</sequence>
<comment type="caution">
    <text evidence="12">The sequence shown here is derived from an EMBL/GenBank/DDBJ whole genome shotgun (WGS) entry which is preliminary data.</text>
</comment>
<proteinExistence type="inferred from homology"/>